<dbReference type="RefSeq" id="XP_010267758.1">
    <property type="nucleotide sequence ID" value="XM_010269456.2"/>
</dbReference>
<proteinExistence type="predicted"/>
<feature type="region of interest" description="Disordered" evidence="1">
    <location>
        <begin position="183"/>
        <end position="202"/>
    </location>
</feature>
<evidence type="ECO:0000313" key="2">
    <source>
        <dbReference type="Proteomes" id="UP000189703"/>
    </source>
</evidence>
<reference evidence="3" key="1">
    <citation type="submission" date="2025-08" db="UniProtKB">
        <authorList>
            <consortium name="RefSeq"/>
        </authorList>
    </citation>
    <scope>IDENTIFICATION</scope>
</reference>
<evidence type="ECO:0000313" key="3">
    <source>
        <dbReference type="RefSeq" id="XP_010267758.1"/>
    </source>
</evidence>
<protein>
    <submittedName>
        <fullName evidence="3">Uncharacterized protein LOC104604889</fullName>
    </submittedName>
</protein>
<evidence type="ECO:0000256" key="1">
    <source>
        <dbReference type="SAM" id="MobiDB-lite"/>
    </source>
</evidence>
<feature type="compositionally biased region" description="Basic residues" evidence="1">
    <location>
        <begin position="23"/>
        <end position="32"/>
    </location>
</feature>
<dbReference type="AlphaFoldDB" id="A0A1U8AXI0"/>
<feature type="region of interest" description="Disordered" evidence="1">
    <location>
        <begin position="74"/>
        <end position="95"/>
    </location>
</feature>
<dbReference type="InParanoid" id="A0A1U8AXI0"/>
<sequence length="202" mass="21562">MLCFVAGPMEAERIDNQKLFRQMKRKKHVAKKARIESPRASAELQSPQTSASGPEVIVAPVVDLEEGAVPKGPKVMVEPTVKPTEPAAKPTRPVGGSVAEANAVDAAEAHPAEAVTEASESSTRYVEMTASSSVGQGSQTILNPQCSLKKSKLAAYPGEVSNWATHSWSAWRPSCYSYYGGEHHHSRLDPSIRSAPEAGSRG</sequence>
<feature type="region of interest" description="Disordered" evidence="1">
    <location>
        <begin position="23"/>
        <end position="52"/>
    </location>
</feature>
<organism evidence="2 3">
    <name type="scientific">Nelumbo nucifera</name>
    <name type="common">Sacred lotus</name>
    <dbReference type="NCBI Taxonomy" id="4432"/>
    <lineage>
        <taxon>Eukaryota</taxon>
        <taxon>Viridiplantae</taxon>
        <taxon>Streptophyta</taxon>
        <taxon>Embryophyta</taxon>
        <taxon>Tracheophyta</taxon>
        <taxon>Spermatophyta</taxon>
        <taxon>Magnoliopsida</taxon>
        <taxon>Proteales</taxon>
        <taxon>Nelumbonaceae</taxon>
        <taxon>Nelumbo</taxon>
    </lineage>
</organism>
<dbReference type="Proteomes" id="UP000189703">
    <property type="component" value="Unplaced"/>
</dbReference>
<dbReference type="GeneID" id="104604889"/>
<name>A0A1U8AXI0_NELNU</name>
<feature type="compositionally biased region" description="Polar residues" evidence="1">
    <location>
        <begin position="43"/>
        <end position="52"/>
    </location>
</feature>
<keyword evidence="2" id="KW-1185">Reference proteome</keyword>
<gene>
    <name evidence="3" type="primary">LOC104604889</name>
</gene>
<dbReference type="KEGG" id="nnu:104604889"/>
<accession>A0A1U8AXI0</accession>